<evidence type="ECO:0000256" key="1">
    <source>
        <dbReference type="SAM" id="Phobius"/>
    </source>
</evidence>
<dbReference type="EMBL" id="CP093313">
    <property type="protein sequence ID" value="UWZ85391.1"/>
    <property type="molecule type" value="Genomic_DNA"/>
</dbReference>
<proteinExistence type="predicted"/>
<protein>
    <submittedName>
        <fullName evidence="2">Uncharacterized protein</fullName>
    </submittedName>
</protein>
<name>A0A9J7BS40_9BACT</name>
<keyword evidence="3" id="KW-1185">Reference proteome</keyword>
<reference evidence="2" key="1">
    <citation type="submission" date="2021-04" db="EMBL/GenBank/DDBJ databases">
        <title>Phylogenetic analysis of Acidobacteriaceae.</title>
        <authorList>
            <person name="Qiu L."/>
            <person name="Zhang Q."/>
        </authorList>
    </citation>
    <scope>NUCLEOTIDE SEQUENCE</scope>
    <source>
        <strain evidence="2">DSM 25168</strain>
    </source>
</reference>
<organism evidence="2 3">
    <name type="scientific">Occallatibacter riparius</name>
    <dbReference type="NCBI Taxonomy" id="1002689"/>
    <lineage>
        <taxon>Bacteria</taxon>
        <taxon>Pseudomonadati</taxon>
        <taxon>Acidobacteriota</taxon>
        <taxon>Terriglobia</taxon>
        <taxon>Terriglobales</taxon>
        <taxon>Acidobacteriaceae</taxon>
        <taxon>Occallatibacter</taxon>
    </lineage>
</organism>
<keyword evidence="1" id="KW-0472">Membrane</keyword>
<dbReference type="RefSeq" id="WP_260794908.1">
    <property type="nucleotide sequence ID" value="NZ_CP093313.1"/>
</dbReference>
<gene>
    <name evidence="2" type="ORF">MOP44_05490</name>
</gene>
<dbReference type="KEGG" id="orp:MOP44_05490"/>
<keyword evidence="1" id="KW-0812">Transmembrane</keyword>
<dbReference type="AlphaFoldDB" id="A0A9J7BS40"/>
<sequence length="312" mass="33880">MEPVTAPQSLVVAATPPETRARGHFRGQGLLLWCSIAAAVICAIGWYRAVRVHENNQAILWPLNAVIQPDRETRLIVSDGNTMLRLLGDKELTLDQYLASNFRTSLVPTHLPPNISRLVDYISDSQLTSFADLVVASSIAKVAGRSGHPIQIYSARNLNLRELDDGNYIFIGGPTSDPWVGLFTGKLNFEVVEDGVGGKMYFRNRRPLPGEQATYEGLPRTGSAGEEYATISLLPSSTGRGNILILQGLRQEGTEALGEFLQNSADHAQLEKALNIHEGSSTPVYFEALVHARVVAGAPLSISVVATRTIQP</sequence>
<dbReference type="Proteomes" id="UP001059380">
    <property type="component" value="Chromosome"/>
</dbReference>
<keyword evidence="1" id="KW-1133">Transmembrane helix</keyword>
<evidence type="ECO:0000313" key="3">
    <source>
        <dbReference type="Proteomes" id="UP001059380"/>
    </source>
</evidence>
<feature type="transmembrane region" description="Helical" evidence="1">
    <location>
        <begin position="30"/>
        <end position="47"/>
    </location>
</feature>
<accession>A0A9J7BS40</accession>
<evidence type="ECO:0000313" key="2">
    <source>
        <dbReference type="EMBL" id="UWZ85391.1"/>
    </source>
</evidence>